<sequence>MSRRKAQQSLETHALIIRTAKELFMKSGYRAISTRQISDACGLTQPALYHHFADKQSIYVEVMLSICEGTKHILERIIRREPDIKPCLYQITYYMMANHPEDLSRMFHDIRHELSPQHQRTIYERWREAYLVPVISVFEEGQRNGSLRSSSQFGVDPENAARLLMGMINQSLASASTGAAFVNSASAPATSSRDWENTSKMLVNVLLFGLSVDNRLSSD</sequence>
<dbReference type="OrthoDB" id="2732116at2"/>
<feature type="DNA-binding region" description="H-T-H motif" evidence="2">
    <location>
        <begin position="33"/>
        <end position="52"/>
    </location>
</feature>
<evidence type="ECO:0000313" key="5">
    <source>
        <dbReference type="Proteomes" id="UP000272528"/>
    </source>
</evidence>
<dbReference type="InterPro" id="IPR009057">
    <property type="entry name" value="Homeodomain-like_sf"/>
</dbReference>
<accession>A0A3Q8X718</accession>
<dbReference type="InterPro" id="IPR001647">
    <property type="entry name" value="HTH_TetR"/>
</dbReference>
<dbReference type="SUPFAM" id="SSF48498">
    <property type="entry name" value="Tetracyclin repressor-like, C-terminal domain"/>
    <property type="match status" value="1"/>
</dbReference>
<feature type="domain" description="HTH tetR-type" evidence="3">
    <location>
        <begin position="10"/>
        <end position="70"/>
    </location>
</feature>
<dbReference type="Gene3D" id="1.10.10.60">
    <property type="entry name" value="Homeodomain-like"/>
    <property type="match status" value="1"/>
</dbReference>
<organism evidence="4 5">
    <name type="scientific">Paenibacillus albus</name>
    <dbReference type="NCBI Taxonomy" id="2495582"/>
    <lineage>
        <taxon>Bacteria</taxon>
        <taxon>Bacillati</taxon>
        <taxon>Bacillota</taxon>
        <taxon>Bacilli</taxon>
        <taxon>Bacillales</taxon>
        <taxon>Paenibacillaceae</taxon>
        <taxon>Paenibacillus</taxon>
    </lineage>
</organism>
<dbReference type="Pfam" id="PF00440">
    <property type="entry name" value="TetR_N"/>
    <property type="match status" value="1"/>
</dbReference>
<dbReference type="AlphaFoldDB" id="A0A3Q8X718"/>
<dbReference type="PROSITE" id="PS01081">
    <property type="entry name" value="HTH_TETR_1"/>
    <property type="match status" value="1"/>
</dbReference>
<dbReference type="EMBL" id="CP034437">
    <property type="protein sequence ID" value="AZN40328.1"/>
    <property type="molecule type" value="Genomic_DNA"/>
</dbReference>
<dbReference type="PANTHER" id="PTHR30055:SF226">
    <property type="entry name" value="HTH-TYPE TRANSCRIPTIONAL REGULATOR PKSA"/>
    <property type="match status" value="1"/>
</dbReference>
<evidence type="ECO:0000256" key="1">
    <source>
        <dbReference type="ARBA" id="ARBA00023125"/>
    </source>
</evidence>
<dbReference type="Gene3D" id="1.10.357.10">
    <property type="entry name" value="Tetracycline Repressor, domain 2"/>
    <property type="match status" value="1"/>
</dbReference>
<keyword evidence="5" id="KW-1185">Reference proteome</keyword>
<protein>
    <submittedName>
        <fullName evidence="4">TetR/AcrR family transcriptional regulator</fullName>
    </submittedName>
</protein>
<dbReference type="PROSITE" id="PS50977">
    <property type="entry name" value="HTH_TETR_2"/>
    <property type="match status" value="1"/>
</dbReference>
<name>A0A3Q8X718_9BACL</name>
<evidence type="ECO:0000313" key="4">
    <source>
        <dbReference type="EMBL" id="AZN40328.1"/>
    </source>
</evidence>
<keyword evidence="1 2" id="KW-0238">DNA-binding</keyword>
<dbReference type="PANTHER" id="PTHR30055">
    <property type="entry name" value="HTH-TYPE TRANSCRIPTIONAL REGULATOR RUTR"/>
    <property type="match status" value="1"/>
</dbReference>
<dbReference type="InterPro" id="IPR050109">
    <property type="entry name" value="HTH-type_TetR-like_transc_reg"/>
</dbReference>
<proteinExistence type="predicted"/>
<dbReference type="Proteomes" id="UP000272528">
    <property type="component" value="Chromosome"/>
</dbReference>
<dbReference type="SUPFAM" id="SSF46689">
    <property type="entry name" value="Homeodomain-like"/>
    <property type="match status" value="1"/>
</dbReference>
<reference evidence="5" key="1">
    <citation type="submission" date="2018-12" db="EMBL/GenBank/DDBJ databases">
        <title>Genome sequence of Peanibacillus sp.</title>
        <authorList>
            <person name="Subramani G."/>
            <person name="Srinivasan S."/>
            <person name="Kim M.K."/>
        </authorList>
    </citation>
    <scope>NUCLEOTIDE SEQUENCE [LARGE SCALE GENOMIC DNA]</scope>
    <source>
        <strain evidence="5">18JY67-1</strain>
    </source>
</reference>
<dbReference type="KEGG" id="palb:EJC50_12240"/>
<dbReference type="GO" id="GO:0003700">
    <property type="term" value="F:DNA-binding transcription factor activity"/>
    <property type="evidence" value="ECO:0007669"/>
    <property type="project" value="TreeGrafter"/>
</dbReference>
<gene>
    <name evidence="4" type="ORF">EJC50_12240</name>
</gene>
<dbReference type="InterPro" id="IPR036271">
    <property type="entry name" value="Tet_transcr_reg_TetR-rel_C_sf"/>
</dbReference>
<evidence type="ECO:0000256" key="2">
    <source>
        <dbReference type="PROSITE-ProRule" id="PRU00335"/>
    </source>
</evidence>
<evidence type="ECO:0000259" key="3">
    <source>
        <dbReference type="PROSITE" id="PS50977"/>
    </source>
</evidence>
<dbReference type="InterPro" id="IPR023772">
    <property type="entry name" value="DNA-bd_HTH_TetR-type_CS"/>
</dbReference>
<dbReference type="PRINTS" id="PR00455">
    <property type="entry name" value="HTHTETR"/>
</dbReference>
<dbReference type="RefSeq" id="WP_126015559.1">
    <property type="nucleotide sequence ID" value="NZ_CP034437.1"/>
</dbReference>
<dbReference type="GO" id="GO:0000976">
    <property type="term" value="F:transcription cis-regulatory region binding"/>
    <property type="evidence" value="ECO:0007669"/>
    <property type="project" value="TreeGrafter"/>
</dbReference>